<gene>
    <name evidence="2" type="ORF">CWM47_12190</name>
</gene>
<dbReference type="EMBL" id="CP025096">
    <property type="protein sequence ID" value="AUD02522.1"/>
    <property type="molecule type" value="Genomic_DNA"/>
</dbReference>
<evidence type="ECO:0000256" key="1">
    <source>
        <dbReference type="SAM" id="SignalP"/>
    </source>
</evidence>
<feature type="signal peptide" evidence="1">
    <location>
        <begin position="1"/>
        <end position="21"/>
    </location>
</feature>
<name>A0A2K8YY25_9BACT</name>
<evidence type="ECO:0000313" key="2">
    <source>
        <dbReference type="EMBL" id="AUD02522.1"/>
    </source>
</evidence>
<dbReference type="KEGG" id="spir:CWM47_12190"/>
<protein>
    <submittedName>
        <fullName evidence="2">Uncharacterized protein</fullName>
    </submittedName>
</protein>
<dbReference type="PROSITE" id="PS51257">
    <property type="entry name" value="PROKAR_LIPOPROTEIN"/>
    <property type="match status" value="1"/>
</dbReference>
<dbReference type="OrthoDB" id="934917at2"/>
<feature type="chain" id="PRO_5014655607" evidence="1">
    <location>
        <begin position="22"/>
        <end position="258"/>
    </location>
</feature>
<accession>A0A2K8YY25</accession>
<dbReference type="RefSeq" id="WP_100988239.1">
    <property type="nucleotide sequence ID" value="NZ_CP025096.1"/>
</dbReference>
<reference evidence="2 3" key="1">
    <citation type="submission" date="2017-11" db="EMBL/GenBank/DDBJ databases">
        <title>Taxonomic description and genome sequences of Spirosoma HA7 sp. nov., isolated from pollen microhabitat of Corylus avellana.</title>
        <authorList>
            <person name="Ambika Manirajan B."/>
            <person name="Suarez C."/>
            <person name="Ratering S."/>
            <person name="Geissler-Plaum R."/>
            <person name="Cardinale M."/>
            <person name="Sylvia S."/>
        </authorList>
    </citation>
    <scope>NUCLEOTIDE SEQUENCE [LARGE SCALE GENOMIC DNA]</scope>
    <source>
        <strain evidence="2 3">HA7</strain>
    </source>
</reference>
<evidence type="ECO:0000313" key="3">
    <source>
        <dbReference type="Proteomes" id="UP000232883"/>
    </source>
</evidence>
<keyword evidence="1" id="KW-0732">Signal</keyword>
<proteinExistence type="predicted"/>
<dbReference type="AlphaFoldDB" id="A0A2K8YY25"/>
<keyword evidence="3" id="KW-1185">Reference proteome</keyword>
<sequence length="258" mass="29459">MKSLFLTLIAALSLSCTYAQKRDSTKAAPVQQANPNDRRNGYETYQSTGQIVGSGPNGMINTIDHRYEGLRGTPYFLPEWIKGRVEMNAGQNYTNVPLKFNAYQQQLVLLRTWAGNDSIIVDATQVKRFTLTNADGQTYLFERLPMAKTNDQALKDGYFLVLYEGKNVLLKRIAKTFKPADYKNPYANDVRYDAFRDAYSYYLLKPDQTLTKVKLSDKSIIDALGDRKDELKAFVKQENLYFKTDNDAVTLVKKYDSM</sequence>
<organism evidence="2 3">
    <name type="scientific">Spirosoma pollinicola</name>
    <dbReference type="NCBI Taxonomy" id="2057025"/>
    <lineage>
        <taxon>Bacteria</taxon>
        <taxon>Pseudomonadati</taxon>
        <taxon>Bacteroidota</taxon>
        <taxon>Cytophagia</taxon>
        <taxon>Cytophagales</taxon>
        <taxon>Cytophagaceae</taxon>
        <taxon>Spirosoma</taxon>
    </lineage>
</organism>
<dbReference type="Proteomes" id="UP000232883">
    <property type="component" value="Chromosome"/>
</dbReference>